<dbReference type="PRINTS" id="PR00344">
    <property type="entry name" value="BCTRLSENSOR"/>
</dbReference>
<dbReference type="AlphaFoldDB" id="A0A8J7JBR5"/>
<dbReference type="InterPro" id="IPR004358">
    <property type="entry name" value="Sig_transdc_His_kin-like_C"/>
</dbReference>
<keyword evidence="8" id="KW-0902">Two-component regulatory system</keyword>
<dbReference type="Gene3D" id="1.10.287.130">
    <property type="match status" value="1"/>
</dbReference>
<evidence type="ECO:0000256" key="6">
    <source>
        <dbReference type="ARBA" id="ARBA00022777"/>
    </source>
</evidence>
<evidence type="ECO:0000256" key="2">
    <source>
        <dbReference type="ARBA" id="ARBA00012438"/>
    </source>
</evidence>
<keyword evidence="3" id="KW-0597">Phosphoprotein</keyword>
<dbReference type="InterPro" id="IPR035965">
    <property type="entry name" value="PAS-like_dom_sf"/>
</dbReference>
<dbReference type="PANTHER" id="PTHR43065:SF10">
    <property type="entry name" value="PEROXIDE STRESS-ACTIVATED HISTIDINE KINASE MAK3"/>
    <property type="match status" value="1"/>
</dbReference>
<dbReference type="InterPro" id="IPR005467">
    <property type="entry name" value="His_kinase_dom"/>
</dbReference>
<dbReference type="PROSITE" id="PS50112">
    <property type="entry name" value="PAS"/>
    <property type="match status" value="1"/>
</dbReference>
<evidence type="ECO:0000313" key="13">
    <source>
        <dbReference type="Proteomes" id="UP000636888"/>
    </source>
</evidence>
<dbReference type="EC" id="2.7.13.3" evidence="2"/>
<dbReference type="Gene3D" id="3.30.450.20">
    <property type="entry name" value="PAS domain"/>
    <property type="match status" value="1"/>
</dbReference>
<evidence type="ECO:0000256" key="4">
    <source>
        <dbReference type="ARBA" id="ARBA00022679"/>
    </source>
</evidence>
<organism evidence="12 13">
    <name type="scientific">Geomesophilobacter sediminis</name>
    <dbReference type="NCBI Taxonomy" id="2798584"/>
    <lineage>
        <taxon>Bacteria</taxon>
        <taxon>Pseudomonadati</taxon>
        <taxon>Thermodesulfobacteriota</taxon>
        <taxon>Desulfuromonadia</taxon>
        <taxon>Geobacterales</taxon>
        <taxon>Geobacteraceae</taxon>
        <taxon>Geomesophilobacter</taxon>
    </lineage>
</organism>
<dbReference type="InterPro" id="IPR003594">
    <property type="entry name" value="HATPase_dom"/>
</dbReference>
<gene>
    <name evidence="12" type="ORF">JFN93_07980</name>
</gene>
<dbReference type="Gene3D" id="3.30.565.10">
    <property type="entry name" value="Histidine kinase-like ATPase, C-terminal domain"/>
    <property type="match status" value="1"/>
</dbReference>
<evidence type="ECO:0000313" key="12">
    <source>
        <dbReference type="EMBL" id="MBJ6724641.1"/>
    </source>
</evidence>
<dbReference type="Pfam" id="PF13426">
    <property type="entry name" value="PAS_9"/>
    <property type="match status" value="1"/>
</dbReference>
<evidence type="ECO:0000256" key="5">
    <source>
        <dbReference type="ARBA" id="ARBA00022741"/>
    </source>
</evidence>
<dbReference type="CDD" id="cd00130">
    <property type="entry name" value="PAS"/>
    <property type="match status" value="1"/>
</dbReference>
<proteinExistence type="predicted"/>
<dbReference type="SUPFAM" id="SSF47384">
    <property type="entry name" value="Homodimeric domain of signal transducing histidine kinase"/>
    <property type="match status" value="1"/>
</dbReference>
<feature type="domain" description="PAC" evidence="11">
    <location>
        <begin position="311"/>
        <end position="363"/>
    </location>
</feature>
<reference evidence="12" key="1">
    <citation type="submission" date="2020-12" db="EMBL/GenBank/DDBJ databases">
        <title>Geomonas sp. Red875, isolated from river sediment.</title>
        <authorList>
            <person name="Xu Z."/>
            <person name="Zhang Z."/>
            <person name="Masuda Y."/>
            <person name="Itoh H."/>
            <person name="Senoo K."/>
        </authorList>
    </citation>
    <scope>NUCLEOTIDE SEQUENCE</scope>
    <source>
        <strain evidence="12">Red875</strain>
    </source>
</reference>
<comment type="caution">
    <text evidence="12">The sequence shown here is derived from an EMBL/GenBank/DDBJ whole genome shotgun (WGS) entry which is preliminary data.</text>
</comment>
<dbReference type="Pfam" id="PF02518">
    <property type="entry name" value="HATPase_c"/>
    <property type="match status" value="1"/>
</dbReference>
<dbReference type="PROSITE" id="PS50113">
    <property type="entry name" value="PAC"/>
    <property type="match status" value="1"/>
</dbReference>
<dbReference type="EMBL" id="JAEMHM010000005">
    <property type="protein sequence ID" value="MBJ6724641.1"/>
    <property type="molecule type" value="Genomic_DNA"/>
</dbReference>
<name>A0A8J7JBR5_9BACT</name>
<dbReference type="NCBIfam" id="TIGR00229">
    <property type="entry name" value="sensory_box"/>
    <property type="match status" value="1"/>
</dbReference>
<dbReference type="InterPro" id="IPR036890">
    <property type="entry name" value="HATPase_C_sf"/>
</dbReference>
<dbReference type="InterPro" id="IPR000700">
    <property type="entry name" value="PAS-assoc_C"/>
</dbReference>
<keyword evidence="5" id="KW-0547">Nucleotide-binding</keyword>
<dbReference type="InterPro" id="IPR001610">
    <property type="entry name" value="PAC"/>
</dbReference>
<evidence type="ECO:0000256" key="8">
    <source>
        <dbReference type="ARBA" id="ARBA00023012"/>
    </source>
</evidence>
<dbReference type="SUPFAM" id="SSF55874">
    <property type="entry name" value="ATPase domain of HSP90 chaperone/DNA topoisomerase II/histidine kinase"/>
    <property type="match status" value="1"/>
</dbReference>
<dbReference type="RefSeq" id="WP_199383486.1">
    <property type="nucleotide sequence ID" value="NZ_JAEMHM010000005.1"/>
</dbReference>
<dbReference type="SUPFAM" id="SSF55785">
    <property type="entry name" value="PYP-like sensor domain (PAS domain)"/>
    <property type="match status" value="1"/>
</dbReference>
<dbReference type="InterPro" id="IPR036097">
    <property type="entry name" value="HisK_dim/P_sf"/>
</dbReference>
<dbReference type="PROSITE" id="PS50109">
    <property type="entry name" value="HIS_KIN"/>
    <property type="match status" value="1"/>
</dbReference>
<keyword evidence="4" id="KW-0808">Transferase</keyword>
<feature type="domain" description="Histidine kinase" evidence="9">
    <location>
        <begin position="408"/>
        <end position="619"/>
    </location>
</feature>
<keyword evidence="13" id="KW-1185">Reference proteome</keyword>
<evidence type="ECO:0000256" key="3">
    <source>
        <dbReference type="ARBA" id="ARBA00022553"/>
    </source>
</evidence>
<dbReference type="GO" id="GO:0005524">
    <property type="term" value="F:ATP binding"/>
    <property type="evidence" value="ECO:0007669"/>
    <property type="project" value="UniProtKB-KW"/>
</dbReference>
<dbReference type="PANTHER" id="PTHR43065">
    <property type="entry name" value="SENSOR HISTIDINE KINASE"/>
    <property type="match status" value="1"/>
</dbReference>
<dbReference type="SMART" id="SM00091">
    <property type="entry name" value="PAS"/>
    <property type="match status" value="1"/>
</dbReference>
<evidence type="ECO:0000259" key="10">
    <source>
        <dbReference type="PROSITE" id="PS50112"/>
    </source>
</evidence>
<dbReference type="InterPro" id="IPR000014">
    <property type="entry name" value="PAS"/>
</dbReference>
<evidence type="ECO:0000259" key="9">
    <source>
        <dbReference type="PROSITE" id="PS50109"/>
    </source>
</evidence>
<sequence>MTKDGSSKDDRWSELVHEKETLAQQVKRLIRAEGLLYNYQEKLDDQLREYQDLYDLSKKILGTNQLQTILEHAVEYATARLQYERAVFFTRCELSGNFVACALEGFYNEAERAEVRSTVIAHDAPLLACFIQEGERLLQDKDLLVCQEGACSDLLKSYRSVLHFEEFLLYALGPPSAPLALLIVGNSQADPSFYRAVSAAPDSLIGLGNFVSLISSHVENTILQVEVERIRQLEMLAERKYRDIFENSVDGIFRRTPQGRYLDANPGLARMLGYDSPEALLGEVYRVADLYVRPSRHDELVEQIERQGFVSAFDAELYRKDKSVIWVSISARAARDEKGNISFYEGVIEDISERKRAEEALRRSEQRYRQLTETLEQRVGETVEELREKDRMLILQSRLALMGELLNNVAHQWRQPLNMLALLVQEVPVIFRRGSCDEAYIDGTTRKEMDIIDYMSRTIDDFRHFFTPDTIKTTFNVLENIQHTLSLLEGMLKACHIEIVVKGDVGAEVCGYPNQFSQVMINLLNNARDAFERREIDARRIEIGLERSAGNVVIRVADNAGGIPEAIVDKIFQPYFTTKGPEQGTGIGLFMSKTIIEKHMQGVLEVRNRKGGAEFIITL</sequence>
<dbReference type="SMART" id="SM00086">
    <property type="entry name" value="PAC"/>
    <property type="match status" value="1"/>
</dbReference>
<dbReference type="GO" id="GO:0000155">
    <property type="term" value="F:phosphorelay sensor kinase activity"/>
    <property type="evidence" value="ECO:0007669"/>
    <property type="project" value="InterPro"/>
</dbReference>
<protein>
    <recommendedName>
        <fullName evidence="2">histidine kinase</fullName>
        <ecNumber evidence="2">2.7.13.3</ecNumber>
    </recommendedName>
</protein>
<comment type="catalytic activity">
    <reaction evidence="1">
        <text>ATP + protein L-histidine = ADP + protein N-phospho-L-histidine.</text>
        <dbReference type="EC" id="2.7.13.3"/>
    </reaction>
</comment>
<dbReference type="SMART" id="SM00387">
    <property type="entry name" value="HATPase_c"/>
    <property type="match status" value="1"/>
</dbReference>
<accession>A0A8J7JBR5</accession>
<evidence type="ECO:0000259" key="11">
    <source>
        <dbReference type="PROSITE" id="PS50113"/>
    </source>
</evidence>
<dbReference type="Proteomes" id="UP000636888">
    <property type="component" value="Unassembled WGS sequence"/>
</dbReference>
<evidence type="ECO:0000256" key="7">
    <source>
        <dbReference type="ARBA" id="ARBA00022840"/>
    </source>
</evidence>
<feature type="domain" description="PAS" evidence="10">
    <location>
        <begin position="237"/>
        <end position="306"/>
    </location>
</feature>
<keyword evidence="6" id="KW-0418">Kinase</keyword>
<evidence type="ECO:0000256" key="1">
    <source>
        <dbReference type="ARBA" id="ARBA00000085"/>
    </source>
</evidence>
<keyword evidence="7" id="KW-0067">ATP-binding</keyword>